<dbReference type="Proteomes" id="UP000230646">
    <property type="component" value="Unassembled WGS sequence"/>
</dbReference>
<dbReference type="STRING" id="1805029.AUK42_05520"/>
<sequence>MPKKLSANMLYNYVKCPHRVRLDLFGDYSKQDPISVFVKLLWEKGTDFEKQVIQGLELPFLDLSSYSGMEREKRTKEAIDRGEDLIYGGRISTEGLVGEPDLLRKYGKGYISGDIKSGSGLEGENDTSEGKLKVHYAVQLALYTDILERLGISGGRTPFIWDIQGREIEYDLNSPQSIRKIESWWVRYENCLEAVSKIANQDLKTLPAYSGICKLCQWRTYCFRCLKKANDLTLIPELGRVKRDAMISYIDSVSDFATIDLEMFKRKNKTIFPGIGIESLRKFQERAILLSKKDSQPYLKEQVTLPDASTELFFDIETDPLRDICYLHGFLERRNRDTTTERYVSFFSDQPNKEEQKQAFGKAWEFIQRSMPCIIYYYSPYEKTQWKKLQEKYPEVMSKDDIEGMFNSGYAIDLYLDVVKKKTEWPTNDYSIKTLASYLGFRWRDTSPSGAESIEWYHRWVETGDENIKKRILQYNEDDCIATRVLLEGICSLPLLSGDGPLTKF</sequence>
<feature type="domain" description="YprB ribonuclease H-like" evidence="2">
    <location>
        <begin position="312"/>
        <end position="488"/>
    </location>
</feature>
<evidence type="ECO:0000313" key="6">
    <source>
        <dbReference type="EMBL" id="PJB57559.1"/>
    </source>
</evidence>
<evidence type="ECO:0000313" key="3">
    <source>
        <dbReference type="EMBL" id="OIP69170.1"/>
    </source>
</evidence>
<evidence type="ECO:0000313" key="5">
    <source>
        <dbReference type="EMBL" id="PIY33372.1"/>
    </source>
</evidence>
<dbReference type="InterPro" id="IPR019993">
    <property type="entry name" value="RecB_nuclease_TM0106_put"/>
</dbReference>
<accession>A0A2M7K6F4</accession>
<protein>
    <submittedName>
        <fullName evidence="3">Uncharacterized protein</fullName>
    </submittedName>
</protein>
<evidence type="ECO:0000313" key="7">
    <source>
        <dbReference type="Proteomes" id="UP000182763"/>
    </source>
</evidence>
<dbReference type="SUPFAM" id="SSF53098">
    <property type="entry name" value="Ribonuclease H-like"/>
    <property type="match status" value="1"/>
</dbReference>
<accession>A0A2M7PSR1</accession>
<dbReference type="EMBL" id="MNYY01000107">
    <property type="protein sequence ID" value="OIP69170.1"/>
    <property type="molecule type" value="Genomic_DNA"/>
</dbReference>
<comment type="caution">
    <text evidence="3">The sequence shown here is derived from an EMBL/GenBank/DDBJ whole genome shotgun (WGS) entry which is preliminary data.</text>
</comment>
<feature type="domain" description="PD-(D/E)XK endonuclease-like" evidence="1">
    <location>
        <begin position="87"/>
        <end position="222"/>
    </location>
</feature>
<reference evidence="8 9" key="3">
    <citation type="submission" date="2017-09" db="EMBL/GenBank/DDBJ databases">
        <title>Depth-based differentiation of microbial function through sediment-hosted aquifers and enrichment of novel symbionts in the deep terrestrial subsurface.</title>
        <authorList>
            <person name="Probst A.J."/>
            <person name="Ladd B."/>
            <person name="Jarett J.K."/>
            <person name="Geller-Mcgrath D.E."/>
            <person name="Sieber C.M."/>
            <person name="Emerson J.B."/>
            <person name="Anantharaman K."/>
            <person name="Thomas B.C."/>
            <person name="Malmstrom R."/>
            <person name="Stieglmeier M."/>
            <person name="Klingl A."/>
            <person name="Woyke T."/>
            <person name="Ryan C.M."/>
            <person name="Banfield J.F."/>
        </authorList>
    </citation>
    <scope>NUCLEOTIDE SEQUENCE [LARGE SCALE GENOMIC DNA]</scope>
    <source>
        <strain evidence="5">CG_4_10_14_3_um_filter_34_13</strain>
        <strain evidence="6">CG_4_9_14_3_um_filter_33_16</strain>
    </source>
</reference>
<reference evidence="4" key="2">
    <citation type="submission" date="2017-09" db="EMBL/GenBank/DDBJ databases">
        <title>Depth-based differentiation of microbial function through sediment-hosted aquifers and enrichment of novel symbionts in the deep terrestrial subsurface.</title>
        <authorList>
            <person name="Probst A.J."/>
            <person name="Ladd B."/>
            <person name="Jarett J.K."/>
            <person name="Geller-Mcgrath D.E."/>
            <person name="Sieber C.M.K."/>
            <person name="Emerson J.B."/>
            <person name="Anantharaman K."/>
            <person name="Thomas B.C."/>
            <person name="Malmstrom R."/>
            <person name="Stieglmeier M."/>
            <person name="Klingl A."/>
            <person name="Woyke T."/>
            <person name="Ryan C.M."/>
            <person name="Banfield J.F."/>
        </authorList>
    </citation>
    <scope>NUCLEOTIDE SEQUENCE</scope>
    <source>
        <strain evidence="4">CG_4_8_14_3_um_filter_34_18</strain>
    </source>
</reference>
<evidence type="ECO:0000313" key="9">
    <source>
        <dbReference type="Proteomes" id="UP000230646"/>
    </source>
</evidence>
<proteinExistence type="predicted"/>
<dbReference type="Proteomes" id="UP000182763">
    <property type="component" value="Unassembled WGS sequence"/>
</dbReference>
<gene>
    <name evidence="3" type="ORF">AUK42_05520</name>
    <name evidence="6" type="ORF">CO097_02010</name>
    <name evidence="5" type="ORF">COZ07_02440</name>
    <name evidence="4" type="ORF">COZ58_06500</name>
</gene>
<dbReference type="Proteomes" id="UP000231493">
    <property type="component" value="Unassembled WGS sequence"/>
</dbReference>
<dbReference type="Gene3D" id="3.90.320.10">
    <property type="match status" value="1"/>
</dbReference>
<accession>A0A1J5GHV2</accession>
<dbReference type="Pfam" id="PF12705">
    <property type="entry name" value="PDDEXK_1"/>
    <property type="match status" value="1"/>
</dbReference>
<dbReference type="EMBL" id="PFKO01000087">
    <property type="protein sequence ID" value="PIY33372.1"/>
    <property type="molecule type" value="Genomic_DNA"/>
</dbReference>
<dbReference type="InterPro" id="IPR012337">
    <property type="entry name" value="RNaseH-like_sf"/>
</dbReference>
<evidence type="ECO:0000259" key="2">
    <source>
        <dbReference type="Pfam" id="PF13482"/>
    </source>
</evidence>
<organism evidence="3 7">
    <name type="scientific">Candidatus Infernicultor aquiphilus</name>
    <dbReference type="NCBI Taxonomy" id="1805029"/>
    <lineage>
        <taxon>Bacteria</taxon>
        <taxon>Pseudomonadati</taxon>
        <taxon>Atribacterota</taxon>
        <taxon>Candidatus Phoenicimicrobiia</taxon>
        <taxon>Candidatus Pheonicimicrobiales</taxon>
        <taxon>Candidatus Phoenicimicrobiaceae</taxon>
        <taxon>Candidatus Infernicultor</taxon>
    </lineage>
</organism>
<dbReference type="InterPro" id="IPR038726">
    <property type="entry name" value="PDDEXK_AddAB-type"/>
</dbReference>
<accession>A0A2M8CEX9</accession>
<name>A0A1J5GHV2_9BACT</name>
<reference evidence="3 7" key="1">
    <citation type="journal article" date="2016" name="Environ. Microbiol.">
        <title>Genomic resolution of a cold subsurface aquifer community provides metabolic insights for novel microbes adapted to high CO concentrations.</title>
        <authorList>
            <person name="Probst A.J."/>
            <person name="Castelle C.J."/>
            <person name="Singh A."/>
            <person name="Brown C.T."/>
            <person name="Anantharaman K."/>
            <person name="Sharon I."/>
            <person name="Hug L.A."/>
            <person name="Burstein D."/>
            <person name="Emerson J.B."/>
            <person name="Thomas B.C."/>
            <person name="Banfield J.F."/>
        </authorList>
    </citation>
    <scope>NUCLEOTIDE SEQUENCE [LARGE SCALE GENOMIC DNA]</scope>
    <source>
        <strain evidence="3">CG2_30_33_13</strain>
    </source>
</reference>
<dbReference type="NCBIfam" id="TIGR03491">
    <property type="entry name" value="TM0106 family RecB-like putative nuclease"/>
    <property type="match status" value="1"/>
</dbReference>
<dbReference type="InterPro" id="IPR011604">
    <property type="entry name" value="PDDEXK-like_dom_sf"/>
</dbReference>
<dbReference type="EMBL" id="PFIP01000131">
    <property type="protein sequence ID" value="PIX33724.1"/>
    <property type="molecule type" value="Genomic_DNA"/>
</dbReference>
<evidence type="ECO:0000259" key="1">
    <source>
        <dbReference type="Pfam" id="PF12705"/>
    </source>
</evidence>
<evidence type="ECO:0000313" key="4">
    <source>
        <dbReference type="EMBL" id="PIX33724.1"/>
    </source>
</evidence>
<dbReference type="EMBL" id="PFTV01000048">
    <property type="protein sequence ID" value="PJB57559.1"/>
    <property type="molecule type" value="Genomic_DNA"/>
</dbReference>
<dbReference type="Proteomes" id="UP000228560">
    <property type="component" value="Unassembled WGS sequence"/>
</dbReference>
<dbReference type="Pfam" id="PF13482">
    <property type="entry name" value="RNase_H_2"/>
    <property type="match status" value="1"/>
</dbReference>
<dbReference type="RefSeq" id="WP_406607012.1">
    <property type="nucleotide sequence ID" value="NZ_PFKO01000087.1"/>
</dbReference>
<dbReference type="AlphaFoldDB" id="A0A1J5GHV2"/>
<evidence type="ECO:0000313" key="8">
    <source>
        <dbReference type="Proteomes" id="UP000228560"/>
    </source>
</evidence>
<dbReference type="InterPro" id="IPR038720">
    <property type="entry name" value="YprB_RNase_H-like_dom"/>
</dbReference>